<dbReference type="AlphaFoldDB" id="A0A6A6TVW1"/>
<proteinExistence type="predicted"/>
<dbReference type="GO" id="GO:0045454">
    <property type="term" value="P:cell redox homeostasis"/>
    <property type="evidence" value="ECO:0007669"/>
    <property type="project" value="TreeGrafter"/>
</dbReference>
<dbReference type="SUPFAM" id="SSF117281">
    <property type="entry name" value="Kelch motif"/>
    <property type="match status" value="1"/>
</dbReference>
<evidence type="ECO:0000256" key="3">
    <source>
        <dbReference type="SAM" id="MobiDB-lite"/>
    </source>
</evidence>
<dbReference type="GO" id="GO:0005739">
    <property type="term" value="C:mitochondrion"/>
    <property type="evidence" value="ECO:0007669"/>
    <property type="project" value="TreeGrafter"/>
</dbReference>
<dbReference type="InterPro" id="IPR011333">
    <property type="entry name" value="SKP1/BTB/POZ_sf"/>
</dbReference>
<reference evidence="4" key="1">
    <citation type="journal article" date="2020" name="Stud. Mycol.">
        <title>101 Dothideomycetes genomes: a test case for predicting lifestyles and emergence of pathogens.</title>
        <authorList>
            <person name="Haridas S."/>
            <person name="Albert R."/>
            <person name="Binder M."/>
            <person name="Bloem J."/>
            <person name="Labutti K."/>
            <person name="Salamov A."/>
            <person name="Andreopoulos B."/>
            <person name="Baker S."/>
            <person name="Barry K."/>
            <person name="Bills G."/>
            <person name="Bluhm B."/>
            <person name="Cannon C."/>
            <person name="Castanera R."/>
            <person name="Culley D."/>
            <person name="Daum C."/>
            <person name="Ezra D."/>
            <person name="Gonzalez J."/>
            <person name="Henrissat B."/>
            <person name="Kuo A."/>
            <person name="Liang C."/>
            <person name="Lipzen A."/>
            <person name="Lutzoni F."/>
            <person name="Magnuson J."/>
            <person name="Mondo S."/>
            <person name="Nolan M."/>
            <person name="Ohm R."/>
            <person name="Pangilinan J."/>
            <person name="Park H.-J."/>
            <person name="Ramirez L."/>
            <person name="Alfaro M."/>
            <person name="Sun H."/>
            <person name="Tritt A."/>
            <person name="Yoshinaga Y."/>
            <person name="Zwiers L.-H."/>
            <person name="Turgeon B."/>
            <person name="Goodwin S."/>
            <person name="Spatafora J."/>
            <person name="Crous P."/>
            <person name="Grigoriev I."/>
        </authorList>
    </citation>
    <scope>NUCLEOTIDE SEQUENCE</scope>
    <source>
        <strain evidence="4">CBS 115976</strain>
    </source>
</reference>
<evidence type="ECO:0000256" key="2">
    <source>
        <dbReference type="ARBA" id="ARBA00022737"/>
    </source>
</evidence>
<dbReference type="InterPro" id="IPR015915">
    <property type="entry name" value="Kelch-typ_b-propeller"/>
</dbReference>
<dbReference type="FunFam" id="3.30.710.10:FF:000142">
    <property type="entry name" value="Regulatory protein ral2, variant"/>
    <property type="match status" value="1"/>
</dbReference>
<feature type="compositionally biased region" description="Polar residues" evidence="3">
    <location>
        <begin position="593"/>
        <end position="607"/>
    </location>
</feature>
<keyword evidence="5" id="KW-1185">Reference proteome</keyword>
<dbReference type="OrthoDB" id="10001928at2759"/>
<protein>
    <recommendedName>
        <fullName evidence="6">Galactose oxidase</fullName>
    </recommendedName>
</protein>
<dbReference type="Proteomes" id="UP000799302">
    <property type="component" value="Unassembled WGS sequence"/>
</dbReference>
<organism evidence="4 5">
    <name type="scientific">Microthyrium microscopicum</name>
    <dbReference type="NCBI Taxonomy" id="703497"/>
    <lineage>
        <taxon>Eukaryota</taxon>
        <taxon>Fungi</taxon>
        <taxon>Dikarya</taxon>
        <taxon>Ascomycota</taxon>
        <taxon>Pezizomycotina</taxon>
        <taxon>Dothideomycetes</taxon>
        <taxon>Dothideomycetes incertae sedis</taxon>
        <taxon>Microthyriales</taxon>
        <taxon>Microthyriaceae</taxon>
        <taxon>Microthyrium</taxon>
    </lineage>
</organism>
<dbReference type="PANTHER" id="PTHR43503">
    <property type="entry name" value="MCG48959-RELATED"/>
    <property type="match status" value="1"/>
</dbReference>
<feature type="region of interest" description="Disordered" evidence="3">
    <location>
        <begin position="547"/>
        <end position="584"/>
    </location>
</feature>
<keyword evidence="2" id="KW-0677">Repeat</keyword>
<evidence type="ECO:0000256" key="1">
    <source>
        <dbReference type="ARBA" id="ARBA00022441"/>
    </source>
</evidence>
<feature type="region of interest" description="Disordered" evidence="3">
    <location>
        <begin position="593"/>
        <end position="612"/>
    </location>
</feature>
<gene>
    <name evidence="4" type="ORF">BT63DRAFT_434824</name>
</gene>
<accession>A0A6A6TVW1</accession>
<feature type="region of interest" description="Disordered" evidence="3">
    <location>
        <begin position="1"/>
        <end position="27"/>
    </location>
</feature>
<dbReference type="Gene3D" id="2.120.10.80">
    <property type="entry name" value="Kelch-type beta propeller"/>
    <property type="match status" value="1"/>
</dbReference>
<name>A0A6A6TVW1_9PEZI</name>
<dbReference type="PANTHER" id="PTHR43503:SF2">
    <property type="entry name" value="NEGATIVE REGULATOR OF SPORULATION MDS3-RELATED"/>
    <property type="match status" value="1"/>
</dbReference>
<dbReference type="EMBL" id="MU004243">
    <property type="protein sequence ID" value="KAF2664235.1"/>
    <property type="molecule type" value="Genomic_DNA"/>
</dbReference>
<sequence>MFTPGSVQGQSAGPSPAVAQTATGTQNSSSNLGLSGFVCNVHRTTGKEPKPLVGATTTIVGDKLYVFGGRRLSRTKTQLTSDLYELDLIKRHWTKLECKGDIPPPRYFHSVCALGDTKLVCYGGMSPTLTPNGRIPAPGSQANAQDPSTEMGVLSDIHIYHIETKTWMRVAATNAPQGRYAHCATILPSSAVFASQRAPMSAIQHNPSLPDAPNQGSLGVRLDGTGGAEMIIVGGQDAANHYIEQISVFNLRSVTWTSTSPLGRACGAYRSVTAPLSATVASQVGLSAPETNGTTDQADSPPDAGAAMLIYSNYNFLDVRLELQIHLSDGTLVEKPMQAGSASPPGLRFPNGAVIDNHFVVSGTFLTSFKQEYALWALDLRSLTWNRIDIGSSTFSQGSWNRGILWARRNAFVILGNRKRSLVEDYNHRRVNFSNMCVVELEAFGLYDNPRRLSPMSEYNSASSPLSSIPSSVPTEKSFDAYAGGRELSKAAEELGRLAQAATELADMEFMAINGDRIPVNSRLVARRWGPYFTKLLREALSAAQGDDTATLRPSLHNTAQSSRNSSITITPSLQSGSASHMRDSAATTVVSNQAISDPSNPETHINTAGRPRTLFLPHTPQTIQALLHYLYTSSLPPQNSQLCSPQILCSLLQIARPYKIDGLLEAVVERLHGVLDPRNTAAIFNAAAMAAGGGNAVEFAEEDPNASTRLTASAAVNIQRPESPIMGLDSAGPSSTQPEPSLPMLSRQTTRDESEEISRPSTASSQSGTETASEDEMSGSRTLRKEEVWDGSLSAVVGLQKRGLRGLMEGRRIREMGSAASAGSVATCNECHSTIS</sequence>
<dbReference type="Pfam" id="PF24681">
    <property type="entry name" value="Kelch_KLHDC2_KLHL20_DRC7"/>
    <property type="match status" value="1"/>
</dbReference>
<evidence type="ECO:0008006" key="6">
    <source>
        <dbReference type="Google" id="ProtNLM"/>
    </source>
</evidence>
<feature type="compositionally biased region" description="Polar residues" evidence="3">
    <location>
        <begin position="760"/>
        <end position="772"/>
    </location>
</feature>
<dbReference type="Gene3D" id="3.30.710.10">
    <property type="entry name" value="Potassium Channel Kv1.1, Chain A"/>
    <property type="match status" value="1"/>
</dbReference>
<evidence type="ECO:0000313" key="5">
    <source>
        <dbReference type="Proteomes" id="UP000799302"/>
    </source>
</evidence>
<feature type="region of interest" description="Disordered" evidence="3">
    <location>
        <begin position="724"/>
        <end position="787"/>
    </location>
</feature>
<dbReference type="GO" id="GO:0005829">
    <property type="term" value="C:cytosol"/>
    <property type="evidence" value="ECO:0007669"/>
    <property type="project" value="TreeGrafter"/>
</dbReference>
<feature type="compositionally biased region" description="Polar residues" evidence="3">
    <location>
        <begin position="556"/>
        <end position="579"/>
    </location>
</feature>
<keyword evidence="1" id="KW-0880">Kelch repeat</keyword>
<feature type="compositionally biased region" description="Basic and acidic residues" evidence="3">
    <location>
        <begin position="750"/>
        <end position="759"/>
    </location>
</feature>
<evidence type="ECO:0000313" key="4">
    <source>
        <dbReference type="EMBL" id="KAF2664235.1"/>
    </source>
</evidence>